<dbReference type="AlphaFoldDB" id="A0A0R1M2N1"/>
<dbReference type="STRING" id="1423776.FD04_GL000442"/>
<name>A0A0R1M2N1_9LACO</name>
<feature type="transmembrane region" description="Helical" evidence="1">
    <location>
        <begin position="65"/>
        <end position="83"/>
    </location>
</feature>
<dbReference type="Pfam" id="PF12730">
    <property type="entry name" value="ABC2_membrane_4"/>
    <property type="match status" value="1"/>
</dbReference>
<dbReference type="PATRIC" id="fig|1423776.4.peg.447"/>
<feature type="transmembrane region" description="Helical" evidence="1">
    <location>
        <begin position="104"/>
        <end position="125"/>
    </location>
</feature>
<proteinExistence type="predicted"/>
<reference evidence="2 3" key="1">
    <citation type="journal article" date="2015" name="Genome Announc.">
        <title>Expanding the biotechnology potential of lactobacilli through comparative genomics of 213 strains and associated genera.</title>
        <authorList>
            <person name="Sun Z."/>
            <person name="Harris H.M."/>
            <person name="McCann A."/>
            <person name="Guo C."/>
            <person name="Argimon S."/>
            <person name="Zhang W."/>
            <person name="Yang X."/>
            <person name="Jeffery I.B."/>
            <person name="Cooney J.C."/>
            <person name="Kagawa T.F."/>
            <person name="Liu W."/>
            <person name="Song Y."/>
            <person name="Salvetti E."/>
            <person name="Wrobel A."/>
            <person name="Rasinkangas P."/>
            <person name="Parkhill J."/>
            <person name="Rea M.C."/>
            <person name="O'Sullivan O."/>
            <person name="Ritari J."/>
            <person name="Douillard F.P."/>
            <person name="Paul Ross R."/>
            <person name="Yang R."/>
            <person name="Briner A.E."/>
            <person name="Felis G.E."/>
            <person name="de Vos W.M."/>
            <person name="Barrangou R."/>
            <person name="Klaenhammer T.R."/>
            <person name="Caufield P.W."/>
            <person name="Cui Y."/>
            <person name="Zhang H."/>
            <person name="O'Toole P.W."/>
        </authorList>
    </citation>
    <scope>NUCLEOTIDE SEQUENCE [LARGE SCALE GENOMIC DNA]</scope>
    <source>
        <strain evidence="2 3">DSM 19909</strain>
    </source>
</reference>
<keyword evidence="3" id="KW-1185">Reference proteome</keyword>
<feature type="transmembrane region" description="Helical" evidence="1">
    <location>
        <begin position="237"/>
        <end position="256"/>
    </location>
</feature>
<dbReference type="PANTHER" id="PTHR37305">
    <property type="entry name" value="INTEGRAL MEMBRANE PROTEIN-RELATED"/>
    <property type="match status" value="1"/>
</dbReference>
<organism evidence="2 3">
    <name type="scientific">Secundilactobacillus odoratitofui DSM 19909 = JCM 15043</name>
    <dbReference type="NCBI Taxonomy" id="1423776"/>
    <lineage>
        <taxon>Bacteria</taxon>
        <taxon>Bacillati</taxon>
        <taxon>Bacillota</taxon>
        <taxon>Bacilli</taxon>
        <taxon>Lactobacillales</taxon>
        <taxon>Lactobacillaceae</taxon>
        <taxon>Secundilactobacillus</taxon>
    </lineage>
</organism>
<keyword evidence="1" id="KW-0812">Transmembrane</keyword>
<feature type="transmembrane region" description="Helical" evidence="1">
    <location>
        <begin position="179"/>
        <end position="203"/>
    </location>
</feature>
<feature type="transmembrane region" description="Helical" evidence="1">
    <location>
        <begin position="25"/>
        <end position="45"/>
    </location>
</feature>
<dbReference type="EMBL" id="AZEE01000027">
    <property type="protein sequence ID" value="KRK98706.1"/>
    <property type="molecule type" value="Genomic_DNA"/>
</dbReference>
<dbReference type="PANTHER" id="PTHR37305:SF1">
    <property type="entry name" value="MEMBRANE PROTEIN"/>
    <property type="match status" value="1"/>
</dbReference>
<keyword evidence="1" id="KW-0472">Membrane</keyword>
<protein>
    <submittedName>
        <fullName evidence="2">ABC superfamily ATP binding cassette transporter, membrane protein</fullName>
    </submittedName>
</protein>
<evidence type="ECO:0000313" key="2">
    <source>
        <dbReference type="EMBL" id="KRK98706.1"/>
    </source>
</evidence>
<evidence type="ECO:0000256" key="1">
    <source>
        <dbReference type="SAM" id="Phobius"/>
    </source>
</evidence>
<dbReference type="Proteomes" id="UP000051160">
    <property type="component" value="Unassembled WGS sequence"/>
</dbReference>
<evidence type="ECO:0000313" key="3">
    <source>
        <dbReference type="Proteomes" id="UP000051160"/>
    </source>
</evidence>
<keyword evidence="1" id="KW-1133">Transmembrane helix</keyword>
<accession>A0A0R1M2N1</accession>
<comment type="caution">
    <text evidence="2">The sequence shown here is derived from an EMBL/GenBank/DDBJ whole genome shotgun (WGS) entry which is preliminary data.</text>
</comment>
<sequence>MKEVVELGTLVRQEIFKLTRKKSTWISTGFLVAVEILFAILSKVYPKTFVPASTFESLYFARPIIIFYMIAATATIITMEFQFGTMKQVLYRRYSRGQILVSKWLAMLLYSVYWYILSLGVAMLLKLMLFRHQLSIHQSAGHGLSIFAQSLEVSAATFITLWLLLSLVFLLANLFTNSAAAVSVGIIGYFATNIVTQLLTMLIQKWDWTKWNPLTMLLYPQMLAHPGVYQPLLNMQAWQMLLGNVIYIALFLWAGYKVFTQRNL</sequence>
<feature type="transmembrane region" description="Helical" evidence="1">
    <location>
        <begin position="153"/>
        <end position="172"/>
    </location>
</feature>
<gene>
    <name evidence="2" type="ORF">FD04_GL000442</name>
</gene>